<feature type="compositionally biased region" description="Polar residues" evidence="1">
    <location>
        <begin position="63"/>
        <end position="72"/>
    </location>
</feature>
<evidence type="ECO:0000313" key="3">
    <source>
        <dbReference type="Proteomes" id="UP000006591"/>
    </source>
</evidence>
<reference evidence="2" key="2">
    <citation type="submission" date="2018-04" db="EMBL/GenBank/DDBJ databases">
        <title>OnivRS2 (Oryza nivara Reference Sequence Version 2).</title>
        <authorList>
            <person name="Zhang J."/>
            <person name="Kudrna D."/>
            <person name="Lee S."/>
            <person name="Talag J."/>
            <person name="Rajasekar S."/>
            <person name="Welchert J."/>
            <person name="Hsing Y.-I."/>
            <person name="Wing R.A."/>
        </authorList>
    </citation>
    <scope>NUCLEOTIDE SEQUENCE [LARGE SCALE GENOMIC DNA]</scope>
    <source>
        <strain evidence="2">SL10</strain>
    </source>
</reference>
<reference evidence="2" key="1">
    <citation type="submission" date="2015-04" db="UniProtKB">
        <authorList>
            <consortium name="EnsemblPlants"/>
        </authorList>
    </citation>
    <scope>IDENTIFICATION</scope>
    <source>
        <strain evidence="2">SL10</strain>
    </source>
</reference>
<dbReference type="Gramene" id="ONIVA08G19670.1">
    <property type="protein sequence ID" value="ONIVA08G19670.1"/>
    <property type="gene ID" value="ONIVA08G19670"/>
</dbReference>
<evidence type="ECO:0000313" key="2">
    <source>
        <dbReference type="EnsemblPlants" id="ONIVA08G19670.1"/>
    </source>
</evidence>
<feature type="region of interest" description="Disordered" evidence="1">
    <location>
        <begin position="37"/>
        <end position="72"/>
    </location>
</feature>
<organism evidence="2">
    <name type="scientific">Oryza nivara</name>
    <name type="common">Indian wild rice</name>
    <name type="synonym">Oryza sativa f. spontanea</name>
    <dbReference type="NCBI Taxonomy" id="4536"/>
    <lineage>
        <taxon>Eukaryota</taxon>
        <taxon>Viridiplantae</taxon>
        <taxon>Streptophyta</taxon>
        <taxon>Embryophyta</taxon>
        <taxon>Tracheophyta</taxon>
        <taxon>Spermatophyta</taxon>
        <taxon>Magnoliopsida</taxon>
        <taxon>Liliopsida</taxon>
        <taxon>Poales</taxon>
        <taxon>Poaceae</taxon>
        <taxon>BOP clade</taxon>
        <taxon>Oryzoideae</taxon>
        <taxon>Oryzeae</taxon>
        <taxon>Oryzinae</taxon>
        <taxon>Oryza</taxon>
    </lineage>
</organism>
<dbReference type="EnsemblPlants" id="ONIVA08G19670.1">
    <property type="protein sequence ID" value="ONIVA08G19670.1"/>
    <property type="gene ID" value="ONIVA08G19670"/>
</dbReference>
<sequence>MPSTEVPGFVASGNTLRPFNHRSPGALSLFLSVVAREKKQKEGEKNGRKKKRHMKVGPAAQQPYLSNHKFNSTTKKPPWKLYTFYGDIRVVSNPDVKPGIT</sequence>
<feature type="compositionally biased region" description="Basic and acidic residues" evidence="1">
    <location>
        <begin position="37"/>
        <end position="46"/>
    </location>
</feature>
<name>A0A0E0ID76_ORYNI</name>
<dbReference type="AlphaFoldDB" id="A0A0E0ID76"/>
<evidence type="ECO:0000256" key="1">
    <source>
        <dbReference type="SAM" id="MobiDB-lite"/>
    </source>
</evidence>
<proteinExistence type="predicted"/>
<dbReference type="HOGENOM" id="CLU_2516503_0_0_1"/>
<keyword evidence="3" id="KW-1185">Reference proteome</keyword>
<accession>A0A0E0ID76</accession>
<protein>
    <submittedName>
        <fullName evidence="2">Uncharacterized protein</fullName>
    </submittedName>
</protein>
<dbReference type="Proteomes" id="UP000006591">
    <property type="component" value="Chromosome 8"/>
</dbReference>